<keyword evidence="2" id="KW-0479">Metal-binding</keyword>
<protein>
    <submittedName>
        <fullName evidence="8">(apollo) hypothetical protein</fullName>
    </submittedName>
</protein>
<sequence length="801" mass="91090">MEVGLAIKIRMIENKTLDLYCLKFWVDEEGGFENCNTPKKWRKIANSMGYSQNANTMNFLRSNYEKILLPYEIFEKSKADILKTVKKGETKVEIKTDGDDAKQAFKEVSEESITKPKDESKNYIPHTSIIKTKTGSDIKPDVDSHSIVESEEMKCDRELRRLACYGPGPKMPDLNDEEFDITKSRKRPRYDLDPLAVYVCAICQKDHTDNLLLICNDCSDTYHTFCLKPFLNSVPDGDWRWPCYIAEEKKNSWRIISSVEEDVTVEYGADLHSMDHGSGFPTKSSLNLYPGDQEYVDSGWNLNNLLVLDGSVLRFINADISEGDRLDLETALETQKELVSATEEDGRLRAKIAKQGLKSVQRTAFELLGDDGRLCEASLPPPKWTEPFKAVNKYVICPQMVYMSLGIELKQQEDCLIANIYVPDTNENNLPVVIHVHGGAYQMGYGDLMTEKQFIKENNIIIVNFNYRLSVHGFLCLGTEDVPGNAGMKDQVALFRWVKENIASFGGNPDDVTINGFSAGSSSVDLHLVSPMTKGLFNKVIPKSGASLSVFSVQTNPVKNAWKYTKMLNFTNKNKNIYDLELFYKSTSLNILNSINLLNKPDSTFLFVSCVERKQGEVRFLDDAPINVLKSGRNHKLPLLFGFAEMEGLLRMPVFDTYYSKMNENFADFLSGDFKFSNSEEKEEVAQRVKEFYFGKKPVGKETIFRYIIDYFTDVIIAYGTLKSIQLQVESGNKDIYLYEYSFVDDNVPLVPYTDVRGADHCAHTMAVGDGNFLNAQVDKKDFINMKQLMRKLWYNFIKTG</sequence>
<dbReference type="Pfam" id="PF00628">
    <property type="entry name" value="PHD"/>
    <property type="match status" value="1"/>
</dbReference>
<dbReference type="GO" id="GO:0003677">
    <property type="term" value="F:DNA binding"/>
    <property type="evidence" value="ECO:0007669"/>
    <property type="project" value="InterPro"/>
</dbReference>
<keyword evidence="5" id="KW-1015">Disulfide bond</keyword>
<gene>
    <name evidence="8" type="ORF">PAPOLLO_LOCUS6991</name>
</gene>
<dbReference type="Pfam" id="PF00135">
    <property type="entry name" value="COesterase"/>
    <property type="match status" value="1"/>
</dbReference>
<comment type="caution">
    <text evidence="8">The sequence shown here is derived from an EMBL/GenBank/DDBJ whole genome shotgun (WGS) entry which is preliminary data.</text>
</comment>
<evidence type="ECO:0000256" key="4">
    <source>
        <dbReference type="ARBA" id="ARBA00022833"/>
    </source>
</evidence>
<accession>A0A8S3WJ95</accession>
<feature type="domain" description="ARID" evidence="7">
    <location>
        <begin position="1"/>
        <end position="76"/>
    </location>
</feature>
<dbReference type="SMART" id="SM01014">
    <property type="entry name" value="ARID"/>
    <property type="match status" value="1"/>
</dbReference>
<dbReference type="InterPro" id="IPR002018">
    <property type="entry name" value="CarbesteraseB"/>
</dbReference>
<dbReference type="GO" id="GO:0052689">
    <property type="term" value="F:carboxylic ester hydrolase activity"/>
    <property type="evidence" value="ECO:0007669"/>
    <property type="project" value="UniProtKB-KW"/>
</dbReference>
<keyword evidence="4" id="KW-0862">Zinc</keyword>
<dbReference type="Proteomes" id="UP000691718">
    <property type="component" value="Unassembled WGS sequence"/>
</dbReference>
<evidence type="ECO:0000313" key="9">
    <source>
        <dbReference type="Proteomes" id="UP000691718"/>
    </source>
</evidence>
<evidence type="ECO:0000313" key="8">
    <source>
        <dbReference type="EMBL" id="CAG4963472.1"/>
    </source>
</evidence>
<name>A0A8S3WJ95_PARAO</name>
<dbReference type="PANTHER" id="PTHR11559">
    <property type="entry name" value="CARBOXYLESTERASE"/>
    <property type="match status" value="1"/>
</dbReference>
<dbReference type="InterPro" id="IPR001965">
    <property type="entry name" value="Znf_PHD"/>
</dbReference>
<dbReference type="SMART" id="SM00501">
    <property type="entry name" value="BRIGHT"/>
    <property type="match status" value="1"/>
</dbReference>
<proteinExistence type="predicted"/>
<dbReference type="GO" id="GO:0008270">
    <property type="term" value="F:zinc ion binding"/>
    <property type="evidence" value="ECO:0007669"/>
    <property type="project" value="UniProtKB-KW"/>
</dbReference>
<evidence type="ECO:0000256" key="1">
    <source>
        <dbReference type="ARBA" id="ARBA00022487"/>
    </source>
</evidence>
<keyword evidence="1" id="KW-0719">Serine esterase</keyword>
<dbReference type="OrthoDB" id="3200163at2759"/>
<evidence type="ECO:0000256" key="3">
    <source>
        <dbReference type="ARBA" id="ARBA00022771"/>
    </source>
</evidence>
<dbReference type="InterPro" id="IPR019787">
    <property type="entry name" value="Znf_PHD-finger"/>
</dbReference>
<evidence type="ECO:0000259" key="7">
    <source>
        <dbReference type="PROSITE" id="PS51011"/>
    </source>
</evidence>
<reference evidence="8" key="1">
    <citation type="submission" date="2021-04" db="EMBL/GenBank/DDBJ databases">
        <authorList>
            <person name="Tunstrom K."/>
        </authorList>
    </citation>
    <scope>NUCLEOTIDE SEQUENCE</scope>
</reference>
<keyword evidence="3" id="KW-0863">Zinc-finger</keyword>
<dbReference type="InterPro" id="IPR019826">
    <property type="entry name" value="Carboxylesterase_B_AS"/>
</dbReference>
<dbReference type="AlphaFoldDB" id="A0A8S3WJ95"/>
<dbReference type="InterPro" id="IPR050309">
    <property type="entry name" value="Type-B_Carboxylest/Lipase"/>
</dbReference>
<dbReference type="InterPro" id="IPR001606">
    <property type="entry name" value="ARID_dom"/>
</dbReference>
<evidence type="ECO:0000256" key="6">
    <source>
        <dbReference type="ARBA" id="ARBA00023180"/>
    </source>
</evidence>
<evidence type="ECO:0000256" key="5">
    <source>
        <dbReference type="ARBA" id="ARBA00023157"/>
    </source>
</evidence>
<dbReference type="EMBL" id="CAJQZP010000478">
    <property type="protein sequence ID" value="CAG4963472.1"/>
    <property type="molecule type" value="Genomic_DNA"/>
</dbReference>
<dbReference type="PROSITE" id="PS51011">
    <property type="entry name" value="ARID"/>
    <property type="match status" value="1"/>
</dbReference>
<evidence type="ECO:0000256" key="2">
    <source>
        <dbReference type="ARBA" id="ARBA00022723"/>
    </source>
</evidence>
<keyword evidence="1" id="KW-0378">Hydrolase</keyword>
<dbReference type="PROSITE" id="PS00122">
    <property type="entry name" value="CARBOXYLESTERASE_B_1"/>
    <property type="match status" value="1"/>
</dbReference>
<keyword evidence="6" id="KW-0325">Glycoprotein</keyword>
<keyword evidence="9" id="KW-1185">Reference proteome</keyword>
<dbReference type="SMART" id="SM00249">
    <property type="entry name" value="PHD"/>
    <property type="match status" value="1"/>
</dbReference>
<organism evidence="8 9">
    <name type="scientific">Parnassius apollo</name>
    <name type="common">Apollo butterfly</name>
    <name type="synonym">Papilio apollo</name>
    <dbReference type="NCBI Taxonomy" id="110799"/>
    <lineage>
        <taxon>Eukaryota</taxon>
        <taxon>Metazoa</taxon>
        <taxon>Ecdysozoa</taxon>
        <taxon>Arthropoda</taxon>
        <taxon>Hexapoda</taxon>
        <taxon>Insecta</taxon>
        <taxon>Pterygota</taxon>
        <taxon>Neoptera</taxon>
        <taxon>Endopterygota</taxon>
        <taxon>Lepidoptera</taxon>
        <taxon>Glossata</taxon>
        <taxon>Ditrysia</taxon>
        <taxon>Papilionoidea</taxon>
        <taxon>Papilionidae</taxon>
        <taxon>Parnassiinae</taxon>
        <taxon>Parnassini</taxon>
        <taxon>Parnassius</taxon>
        <taxon>Parnassius</taxon>
    </lineage>
</organism>
<dbReference type="Pfam" id="PF01388">
    <property type="entry name" value="ARID"/>
    <property type="match status" value="1"/>
</dbReference>